<dbReference type="Proteomes" id="UP000830835">
    <property type="component" value="Unassembled WGS sequence"/>
</dbReference>
<protein>
    <submittedName>
        <fullName evidence="3">Uncharacterized protein</fullName>
    </submittedName>
</protein>
<accession>A0ABT0C734</accession>
<keyword evidence="4" id="KW-1185">Reference proteome</keyword>
<proteinExistence type="predicted"/>
<keyword evidence="2" id="KW-0812">Transmembrane</keyword>
<evidence type="ECO:0000313" key="3">
    <source>
        <dbReference type="EMBL" id="MCJ2541556.1"/>
    </source>
</evidence>
<dbReference type="RefSeq" id="WP_244348643.1">
    <property type="nucleotide sequence ID" value="NZ_JAFIRA010000002.1"/>
</dbReference>
<name>A0ABT0C734_THEVL</name>
<comment type="caution">
    <text evidence="3">The sequence shown here is derived from an EMBL/GenBank/DDBJ whole genome shotgun (WGS) entry which is preliminary data.</text>
</comment>
<dbReference type="EMBL" id="JAFIRA010000002">
    <property type="protein sequence ID" value="MCJ2541556.1"/>
    <property type="molecule type" value="Genomic_DNA"/>
</dbReference>
<reference evidence="3" key="1">
    <citation type="submission" date="2021-02" db="EMBL/GenBank/DDBJ databases">
        <title>The CRISPR/cas machinery reduction and long-range gene transfer in the hot spring cyanobacterium Synechococcus.</title>
        <authorList>
            <person name="Dvorak P."/>
            <person name="Jahodarova E."/>
            <person name="Hasler P."/>
            <person name="Poulickova A."/>
        </authorList>
    </citation>
    <scope>NUCLEOTIDE SEQUENCE</scope>
    <source>
        <strain evidence="3">Rupite</strain>
    </source>
</reference>
<keyword evidence="2" id="KW-1133">Transmembrane helix</keyword>
<evidence type="ECO:0000256" key="2">
    <source>
        <dbReference type="SAM" id="Phobius"/>
    </source>
</evidence>
<evidence type="ECO:0000256" key="1">
    <source>
        <dbReference type="SAM" id="MobiDB-lite"/>
    </source>
</evidence>
<gene>
    <name evidence="3" type="ORF">JX360_01325</name>
</gene>
<dbReference type="NCBIfam" id="NF040558">
    <property type="entry name" value="CAS_Csx18"/>
    <property type="match status" value="1"/>
</dbReference>
<keyword evidence="2" id="KW-0472">Membrane</keyword>
<feature type="region of interest" description="Disordered" evidence="1">
    <location>
        <begin position="77"/>
        <end position="102"/>
    </location>
</feature>
<organism evidence="3 4">
    <name type="scientific">Thermostichus vulcanus str. 'Rupite'</name>
    <dbReference type="NCBI Taxonomy" id="2813851"/>
    <lineage>
        <taxon>Bacteria</taxon>
        <taxon>Bacillati</taxon>
        <taxon>Cyanobacteriota</taxon>
        <taxon>Cyanophyceae</taxon>
        <taxon>Thermostichales</taxon>
        <taxon>Thermostichaceae</taxon>
        <taxon>Thermostichus</taxon>
    </lineage>
</organism>
<evidence type="ECO:0000313" key="4">
    <source>
        <dbReference type="Proteomes" id="UP000830835"/>
    </source>
</evidence>
<sequence length="102" mass="11073">MSGKKLRVKQVRNLISALMSGAATLIILLIAPLGLSAVITNTILVMIASYFAGEMTDFVVNVLRSADIEVELLPTERKQSSAAGQIIRTQRDKHFDSDEDVG</sequence>
<feature type="transmembrane region" description="Helical" evidence="2">
    <location>
        <begin position="21"/>
        <end position="52"/>
    </location>
</feature>